<dbReference type="InterPro" id="IPR012899">
    <property type="entry name" value="LTXXQ"/>
</dbReference>
<reference evidence="2" key="2">
    <citation type="journal article" date="2013" name="Mar. Genomics">
        <title>Expression of sulfatases in Rhodopirellula baltica and the diversity of sulfatases in the genus Rhodopirellula.</title>
        <authorList>
            <person name="Wegner C.E."/>
            <person name="Richter-Heitmann T."/>
            <person name="Klindworth A."/>
            <person name="Klockow C."/>
            <person name="Richter M."/>
            <person name="Achstetter T."/>
            <person name="Glockner F.O."/>
            <person name="Harder J."/>
        </authorList>
    </citation>
    <scope>NUCLEOTIDE SEQUENCE [LARGE SCALE GENOMIC DNA]</scope>
    <source>
        <strain evidence="2">6C</strain>
    </source>
</reference>
<gene>
    <name evidence="2" type="ORF">RE6C_06054</name>
</gene>
<keyword evidence="3" id="KW-1185">Reference proteome</keyword>
<proteinExistence type="predicted"/>
<dbReference type="Gene3D" id="1.20.120.1490">
    <property type="match status" value="1"/>
</dbReference>
<feature type="compositionally biased region" description="Basic residues" evidence="1">
    <location>
        <begin position="220"/>
        <end position="232"/>
    </location>
</feature>
<reference evidence="2" key="1">
    <citation type="submission" date="2012-11" db="EMBL/GenBank/DDBJ databases">
        <title>Permanent draft genomes of Rhodopirellula europaea strain SH398 and 6C.</title>
        <authorList>
            <person name="Richter M."/>
            <person name="Richter-Heitmann T."/>
            <person name="Frank C."/>
            <person name="Harder J."/>
            <person name="Glockner F.O."/>
        </authorList>
    </citation>
    <scope>NUCLEOTIDE SEQUENCE</scope>
    <source>
        <strain evidence="2">6C</strain>
    </source>
</reference>
<dbReference type="Pfam" id="PF07813">
    <property type="entry name" value="LTXXQ"/>
    <property type="match status" value="1"/>
</dbReference>
<dbReference type="EMBL" id="ANMO01000271">
    <property type="protein sequence ID" value="EMB13198.1"/>
    <property type="molecule type" value="Genomic_DNA"/>
</dbReference>
<dbReference type="AlphaFoldDB" id="M2AUH5"/>
<dbReference type="GO" id="GO:0042597">
    <property type="term" value="C:periplasmic space"/>
    <property type="evidence" value="ECO:0007669"/>
    <property type="project" value="InterPro"/>
</dbReference>
<name>M2AUH5_9BACT</name>
<organism evidence="2 3">
    <name type="scientific">Rhodopirellula europaea 6C</name>
    <dbReference type="NCBI Taxonomy" id="1263867"/>
    <lineage>
        <taxon>Bacteria</taxon>
        <taxon>Pseudomonadati</taxon>
        <taxon>Planctomycetota</taxon>
        <taxon>Planctomycetia</taxon>
        <taxon>Pirellulales</taxon>
        <taxon>Pirellulaceae</taxon>
        <taxon>Rhodopirellula</taxon>
    </lineage>
</organism>
<comment type="caution">
    <text evidence="2">The sequence shown here is derived from an EMBL/GenBank/DDBJ whole genome shotgun (WGS) entry which is preliminary data.</text>
</comment>
<dbReference type="PATRIC" id="fig|1263867.3.peg.6488"/>
<sequence>MRLESSRVESAADSSTRDHNFVPRYDGFAELNPPHGFDDGTFFPIAPSSLGETWMKHLIALALIACLAASASADDKPEGKKKRGGNRNAGAWMAGNLGKTLEKVELTDEQKEKWNEAKKSFTAQVKDLREEGLTPELMKKRNDAHKEAREAGLKGKELAAKLNEGFSEEEQALFSKQQKAVRSLRASVAGMLTPEQMAALPEQARKQMTATKERGEGKGKGRGKGKGKKKDA</sequence>
<protein>
    <submittedName>
        <fullName evidence="2">Signal peptide protein</fullName>
    </submittedName>
</protein>
<accession>M2AUH5</accession>
<dbReference type="Proteomes" id="UP000011529">
    <property type="component" value="Unassembled WGS sequence"/>
</dbReference>
<feature type="region of interest" description="Disordered" evidence="1">
    <location>
        <begin position="195"/>
        <end position="232"/>
    </location>
</feature>
<evidence type="ECO:0000256" key="1">
    <source>
        <dbReference type="SAM" id="MobiDB-lite"/>
    </source>
</evidence>
<evidence type="ECO:0000313" key="2">
    <source>
        <dbReference type="EMBL" id="EMB13198.1"/>
    </source>
</evidence>
<evidence type="ECO:0000313" key="3">
    <source>
        <dbReference type="Proteomes" id="UP000011529"/>
    </source>
</evidence>